<reference evidence="12 13" key="1">
    <citation type="submission" date="2008-07" db="EMBL/GenBank/DDBJ databases">
        <authorList>
            <person name="Tandeau de Marsac N."/>
            <person name="Ferriera S."/>
            <person name="Johnson J."/>
            <person name="Kravitz S."/>
            <person name="Beeson K."/>
            <person name="Sutton G."/>
            <person name="Rogers Y.-H."/>
            <person name="Friedman R."/>
            <person name="Frazier M."/>
            <person name="Venter J.C."/>
        </authorList>
    </citation>
    <scope>NUCLEOTIDE SEQUENCE [LARGE SCALE GENOMIC DNA]</scope>
    <source>
        <strain evidence="12 13">PCC 7420</strain>
    </source>
</reference>
<evidence type="ECO:0000256" key="7">
    <source>
        <dbReference type="ARBA" id="ARBA00034617"/>
    </source>
</evidence>
<keyword evidence="6" id="KW-0413">Isomerase</keyword>
<dbReference type="CDD" id="cd18789">
    <property type="entry name" value="SF2_C_XPB"/>
    <property type="match status" value="1"/>
</dbReference>
<accession>B4VVD6</accession>
<dbReference type="InterPro" id="IPR027417">
    <property type="entry name" value="P-loop_NTPase"/>
</dbReference>
<dbReference type="PANTHER" id="PTHR11274:SF0">
    <property type="entry name" value="GENERAL TRANSCRIPTION AND DNA REPAIR FACTOR IIH HELICASE SUBUNIT XPB"/>
    <property type="match status" value="1"/>
</dbReference>
<dbReference type="AlphaFoldDB" id="B4VVD6"/>
<comment type="catalytic activity">
    <reaction evidence="7">
        <text>Couples ATP hydrolysis with the unwinding of duplex DNA by translocating in the 3'-5' direction.</text>
        <dbReference type="EC" id="5.6.2.4"/>
    </reaction>
</comment>
<evidence type="ECO:0000313" key="12">
    <source>
        <dbReference type="EMBL" id="EDX74173.1"/>
    </source>
</evidence>
<evidence type="ECO:0000256" key="3">
    <source>
        <dbReference type="ARBA" id="ARBA00022801"/>
    </source>
</evidence>
<evidence type="ECO:0000256" key="4">
    <source>
        <dbReference type="ARBA" id="ARBA00022806"/>
    </source>
</evidence>
<dbReference type="GO" id="GO:0005524">
    <property type="term" value="F:ATP binding"/>
    <property type="evidence" value="ECO:0007669"/>
    <property type="project" value="UniProtKB-KW"/>
</dbReference>
<dbReference type="Gene3D" id="3.40.50.300">
    <property type="entry name" value="P-loop containing nucleotide triphosphate hydrolases"/>
    <property type="match status" value="2"/>
</dbReference>
<keyword evidence="3" id="KW-0378">Hydrolase</keyword>
<comment type="catalytic activity">
    <reaction evidence="9">
        <text>ATP + H2O = ADP + phosphate + H(+)</text>
        <dbReference type="Rhea" id="RHEA:13065"/>
        <dbReference type="ChEBI" id="CHEBI:15377"/>
        <dbReference type="ChEBI" id="CHEBI:15378"/>
        <dbReference type="ChEBI" id="CHEBI:30616"/>
        <dbReference type="ChEBI" id="CHEBI:43474"/>
        <dbReference type="ChEBI" id="CHEBI:456216"/>
        <dbReference type="EC" id="5.6.2.4"/>
    </reaction>
</comment>
<dbReference type="Pfam" id="PF13625">
    <property type="entry name" value="Helicase_C_3"/>
    <property type="match status" value="1"/>
</dbReference>
<dbReference type="InterPro" id="IPR006935">
    <property type="entry name" value="Helicase/UvrB_N"/>
</dbReference>
<dbReference type="PRINTS" id="PR00851">
    <property type="entry name" value="XRODRMPGMNTB"/>
</dbReference>
<dbReference type="Proteomes" id="UP000003835">
    <property type="component" value="Unassembled WGS sequence"/>
</dbReference>
<dbReference type="GO" id="GO:0016787">
    <property type="term" value="F:hydrolase activity"/>
    <property type="evidence" value="ECO:0007669"/>
    <property type="project" value="UniProtKB-KW"/>
</dbReference>
<evidence type="ECO:0000313" key="13">
    <source>
        <dbReference type="Proteomes" id="UP000003835"/>
    </source>
</evidence>
<dbReference type="eggNOG" id="COG1061">
    <property type="taxonomic scope" value="Bacteria"/>
</dbReference>
<evidence type="ECO:0000256" key="8">
    <source>
        <dbReference type="ARBA" id="ARBA00034808"/>
    </source>
</evidence>
<proteinExistence type="inferred from homology"/>
<dbReference type="InterPro" id="IPR014001">
    <property type="entry name" value="Helicase_ATP-bd"/>
</dbReference>
<dbReference type="RefSeq" id="WP_006102478.1">
    <property type="nucleotide sequence ID" value="NZ_DS989854.1"/>
</dbReference>
<dbReference type="PROSITE" id="PS51194">
    <property type="entry name" value="HELICASE_CTER"/>
    <property type="match status" value="1"/>
</dbReference>
<keyword evidence="2" id="KW-0547">Nucleotide-binding</keyword>
<dbReference type="HOGENOM" id="CLU_008213_4_0_3"/>
<sequence length="604" mass="67738">MSYNPENALIVQSDRTILLEVHSPKADGARVAIAPFAELIKSPEHIHTYRLTPLSIWNARAAGLAVEGMLTALHHYSKYPVPEAVIQEIRTLGERYGLTRIERKDDPFFLELNVADPPLAELLIREKSVAPFLEKRLSPVSFHLNPSFRGLLKKALVDLGYPAEDLAGYVTGDTLPLQLRSQTRSGQPFQVRPYQQQAAEAFYQSGYVQGGSGIICLPCGAGKTIVGMAAMAAVGEHTLILTTSLTSVRQWRRELLDKTDLPPDAIAEYSGEVKSTAPVTLSTYQILTYRPNQAADFPHFSLFNARSWGLIIYDEVHLLPAPVFRITAELQARRRLGLTATLIREDGREGDVFALIGPKRYDVPWRELETQGFIATACCTEIRIPQDSEQQMHYAVTPRRQQFRVAAENPRKVEVVQHLIQQAADHKILIIGEYLSQLKHLAKVTAFPLIVGSTSQTKREELYSLFRRGELKGLVLSRVGNFALDLPDADVLIQVSGKYGSRQEEAQRLGRILRPKNDGRVARFYTLVSLRTCEEDFARHRQLFLTEQGYGYEIEILSCVHLRLPSEIVVLKLGILLFGIQSVTLASSVQRLVQVQQTGHSKRF</sequence>
<keyword evidence="5" id="KW-0067">ATP-binding</keyword>
<name>B4VVD6_9CYAN</name>
<dbReference type="InterPro" id="IPR050615">
    <property type="entry name" value="ATP-dep_DNA_Helicase"/>
</dbReference>
<dbReference type="SMART" id="SM00487">
    <property type="entry name" value="DEXDc"/>
    <property type="match status" value="1"/>
</dbReference>
<dbReference type="EC" id="5.6.2.4" evidence="8"/>
<evidence type="ECO:0000256" key="1">
    <source>
        <dbReference type="ARBA" id="ARBA00006637"/>
    </source>
</evidence>
<evidence type="ECO:0000259" key="11">
    <source>
        <dbReference type="PROSITE" id="PS51194"/>
    </source>
</evidence>
<evidence type="ECO:0000256" key="2">
    <source>
        <dbReference type="ARBA" id="ARBA00022741"/>
    </source>
</evidence>
<dbReference type="OrthoDB" id="9802848at2"/>
<organism evidence="12 13">
    <name type="scientific">Coleofasciculus chthonoplastes PCC 7420</name>
    <dbReference type="NCBI Taxonomy" id="118168"/>
    <lineage>
        <taxon>Bacteria</taxon>
        <taxon>Bacillati</taxon>
        <taxon>Cyanobacteriota</taxon>
        <taxon>Cyanophyceae</taxon>
        <taxon>Coleofasciculales</taxon>
        <taxon>Coleofasciculaceae</taxon>
        <taxon>Coleofasciculus</taxon>
    </lineage>
</organism>
<dbReference type="SUPFAM" id="SSF52540">
    <property type="entry name" value="P-loop containing nucleoside triphosphate hydrolases"/>
    <property type="match status" value="2"/>
</dbReference>
<dbReference type="InterPro" id="IPR032830">
    <property type="entry name" value="XPB/Ssl2_N"/>
</dbReference>
<evidence type="ECO:0000256" key="6">
    <source>
        <dbReference type="ARBA" id="ARBA00023235"/>
    </source>
</evidence>
<dbReference type="GO" id="GO:0043138">
    <property type="term" value="F:3'-5' DNA helicase activity"/>
    <property type="evidence" value="ECO:0007669"/>
    <property type="project" value="UniProtKB-EC"/>
</dbReference>
<dbReference type="Pfam" id="PF04851">
    <property type="entry name" value="ResIII"/>
    <property type="match status" value="1"/>
</dbReference>
<feature type="domain" description="Helicase C-terminal" evidence="11">
    <location>
        <begin position="399"/>
        <end position="568"/>
    </location>
</feature>
<dbReference type="GO" id="GO:0003677">
    <property type="term" value="F:DNA binding"/>
    <property type="evidence" value="ECO:0007669"/>
    <property type="project" value="InterPro"/>
</dbReference>
<dbReference type="EMBL" id="DS989854">
    <property type="protein sequence ID" value="EDX74173.1"/>
    <property type="molecule type" value="Genomic_DNA"/>
</dbReference>
<feature type="domain" description="Helicase ATP-binding" evidence="10">
    <location>
        <begin position="204"/>
        <end position="360"/>
    </location>
</feature>
<gene>
    <name evidence="12" type="ORF">MC7420_4158</name>
</gene>
<evidence type="ECO:0000256" key="9">
    <source>
        <dbReference type="ARBA" id="ARBA00048988"/>
    </source>
</evidence>
<dbReference type="InterPro" id="IPR032438">
    <property type="entry name" value="ERCC3_RAD25_C"/>
</dbReference>
<comment type="similarity">
    <text evidence="1">Belongs to the helicase family. RAD25/XPB subfamily.</text>
</comment>
<evidence type="ECO:0000256" key="5">
    <source>
        <dbReference type="ARBA" id="ARBA00022840"/>
    </source>
</evidence>
<dbReference type="SMART" id="SM00490">
    <property type="entry name" value="HELICc"/>
    <property type="match status" value="1"/>
</dbReference>
<dbReference type="PROSITE" id="PS51192">
    <property type="entry name" value="HELICASE_ATP_BIND_1"/>
    <property type="match status" value="1"/>
</dbReference>
<keyword evidence="4" id="KW-0347">Helicase</keyword>
<dbReference type="STRING" id="118168.MC7420_4158"/>
<dbReference type="InterPro" id="IPR001650">
    <property type="entry name" value="Helicase_C-like"/>
</dbReference>
<dbReference type="NCBIfam" id="NF045503">
    <property type="entry name" value="repair_heli_XPB"/>
    <property type="match status" value="1"/>
</dbReference>
<keyword evidence="13" id="KW-1185">Reference proteome</keyword>
<dbReference type="Pfam" id="PF16203">
    <property type="entry name" value="ERCC3_RAD25_C"/>
    <property type="match status" value="1"/>
</dbReference>
<dbReference type="PANTHER" id="PTHR11274">
    <property type="entry name" value="RAD25/XP-B DNA REPAIR HELICASE"/>
    <property type="match status" value="1"/>
</dbReference>
<protein>
    <recommendedName>
        <fullName evidence="8">DNA 3'-5' helicase</fullName>
        <ecNumber evidence="8">5.6.2.4</ecNumber>
    </recommendedName>
</protein>
<evidence type="ECO:0000259" key="10">
    <source>
        <dbReference type="PROSITE" id="PS51192"/>
    </source>
</evidence>
<dbReference type="CDD" id="cd18029">
    <property type="entry name" value="DEXHc_XPB"/>
    <property type="match status" value="1"/>
</dbReference>